<name>M0M8V9_HALMO</name>
<dbReference type="InterPro" id="IPR029063">
    <property type="entry name" value="SAM-dependent_MTases_sf"/>
</dbReference>
<dbReference type="eggNOG" id="arCOG01402">
    <property type="taxonomic scope" value="Archaea"/>
</dbReference>
<gene>
    <name evidence="2" type="ORF">C448_12481</name>
</gene>
<dbReference type="Pfam" id="PF05050">
    <property type="entry name" value="Methyltransf_21"/>
    <property type="match status" value="1"/>
</dbReference>
<dbReference type="PANTHER" id="PTHR34203">
    <property type="entry name" value="METHYLTRANSFERASE, FKBM FAMILY PROTEIN"/>
    <property type="match status" value="1"/>
</dbReference>
<accession>M0M8V9</accession>
<protein>
    <recommendedName>
        <fullName evidence="1">Methyltransferase FkbM domain-containing protein</fullName>
    </recommendedName>
</protein>
<evidence type="ECO:0000313" key="3">
    <source>
        <dbReference type="Proteomes" id="UP000011568"/>
    </source>
</evidence>
<evidence type="ECO:0000259" key="1">
    <source>
        <dbReference type="Pfam" id="PF05050"/>
    </source>
</evidence>
<dbReference type="SUPFAM" id="SSF53335">
    <property type="entry name" value="S-adenosyl-L-methionine-dependent methyltransferases"/>
    <property type="match status" value="1"/>
</dbReference>
<evidence type="ECO:0000313" key="2">
    <source>
        <dbReference type="EMBL" id="EMA41034.1"/>
    </source>
</evidence>
<dbReference type="NCBIfam" id="TIGR01444">
    <property type="entry name" value="fkbM_fam"/>
    <property type="match status" value="1"/>
</dbReference>
<dbReference type="AlphaFoldDB" id="M0M8V9"/>
<comment type="caution">
    <text evidence="2">The sequence shown here is derived from an EMBL/GenBank/DDBJ whole genome shotgun (WGS) entry which is preliminary data.</text>
</comment>
<dbReference type="InterPro" id="IPR006342">
    <property type="entry name" value="FkbM_mtfrase"/>
</dbReference>
<dbReference type="Gene3D" id="3.40.50.150">
    <property type="entry name" value="Vaccinia Virus protein VP39"/>
    <property type="match status" value="1"/>
</dbReference>
<dbReference type="PATRIC" id="fig|931277.6.peg.2441"/>
<dbReference type="STRING" id="931277.C448_12481"/>
<sequence length="257" mass="28165">MVAGPIISRTLYLLITIMDEEQSPGESIHTTICDVDVEFRMASAKDNRSVSDMAEGSADEIFEDMFTEMHEGDVFFEIGAYIGIFSCVVGQKSPGIGIVCFEPHPHTRETLKKNLQLNGIDATVMDCAISNSDGTIAFDARSDTPRGMGEVRHTGGEMNTSVRTLDGVITDDGVPSPTVIMSDIVGEEINLLRGGSRTLSSPTTRVVYIVIHDQPLERLGSSKQEVEELLRIYGFDKLEYLRENLLKAKKSGQTGEL</sequence>
<dbReference type="EMBL" id="AOMC01000145">
    <property type="protein sequence ID" value="EMA41034.1"/>
    <property type="molecule type" value="Genomic_DNA"/>
</dbReference>
<reference evidence="2 3" key="1">
    <citation type="journal article" date="2014" name="PLoS Genet.">
        <title>Phylogenetically driven sequencing of extremely halophilic archaea reveals strategies for static and dynamic osmo-response.</title>
        <authorList>
            <person name="Becker E.A."/>
            <person name="Seitzer P.M."/>
            <person name="Tritt A."/>
            <person name="Larsen D."/>
            <person name="Krusor M."/>
            <person name="Yao A.I."/>
            <person name="Wu D."/>
            <person name="Madern D."/>
            <person name="Eisen J.A."/>
            <person name="Darling A.E."/>
            <person name="Facciotti M.T."/>
        </authorList>
    </citation>
    <scope>NUCLEOTIDE SEQUENCE [LARGE SCALE GENOMIC DNA]</scope>
    <source>
        <strain evidence="2 3">DSM 1307</strain>
    </source>
</reference>
<dbReference type="Proteomes" id="UP000011568">
    <property type="component" value="Unassembled WGS sequence"/>
</dbReference>
<dbReference type="InterPro" id="IPR052514">
    <property type="entry name" value="SAM-dependent_MTase"/>
</dbReference>
<keyword evidence="3" id="KW-1185">Reference proteome</keyword>
<organism evidence="2 3">
    <name type="scientific">Halococcus morrhuae DSM 1307</name>
    <dbReference type="NCBI Taxonomy" id="931277"/>
    <lineage>
        <taxon>Archaea</taxon>
        <taxon>Methanobacteriati</taxon>
        <taxon>Methanobacteriota</taxon>
        <taxon>Stenosarchaea group</taxon>
        <taxon>Halobacteria</taxon>
        <taxon>Halobacteriales</taxon>
        <taxon>Halococcaceae</taxon>
        <taxon>Halococcus</taxon>
    </lineage>
</organism>
<dbReference type="PANTHER" id="PTHR34203:SF15">
    <property type="entry name" value="SLL1173 PROTEIN"/>
    <property type="match status" value="1"/>
</dbReference>
<feature type="domain" description="Methyltransferase FkbM" evidence="1">
    <location>
        <begin position="77"/>
        <end position="236"/>
    </location>
</feature>
<proteinExistence type="predicted"/>